<accession>A0A8E0RRG5</accession>
<evidence type="ECO:0000256" key="5">
    <source>
        <dbReference type="ARBA" id="ARBA00023015"/>
    </source>
</evidence>
<gene>
    <name evidence="9" type="ORF">FBUS_11434</name>
</gene>
<dbReference type="PANTHER" id="PTHR48249">
    <property type="entry name" value="MEDIATOR OF RNA POLYMERASE II TRANSCRIPTION SUBUNIT 13"/>
    <property type="match status" value="1"/>
</dbReference>
<organism evidence="9 10">
    <name type="scientific">Fasciolopsis buskii</name>
    <dbReference type="NCBI Taxonomy" id="27845"/>
    <lineage>
        <taxon>Eukaryota</taxon>
        <taxon>Metazoa</taxon>
        <taxon>Spiralia</taxon>
        <taxon>Lophotrochozoa</taxon>
        <taxon>Platyhelminthes</taxon>
        <taxon>Trematoda</taxon>
        <taxon>Digenea</taxon>
        <taxon>Plagiorchiida</taxon>
        <taxon>Echinostomata</taxon>
        <taxon>Echinostomatoidea</taxon>
        <taxon>Fasciolidae</taxon>
        <taxon>Fasciolopsis</taxon>
    </lineage>
</organism>
<sequence>MFPTPPSQDAPQPSPVDGVANSSVSVAPGTKMQVVKSSDSPLGHHFDSSLSCIPDQPVNTCHSSNPTWWHSHLQATQTLLDLAKQPCAFSYSFSSLDPDRDWSFSFPCVAYQGMTSNYQRPEADLVTFKRAIPQLAYAFDHRALSANTKSIVQDPSVVPVSLLSPEQNLSTASCSVPGQRTTAVLSPLVGTGPIVQTSHRDVGSSDPANWHTSNIVLSRLTGFPCPPESSSIADASSNREELSERLIGVTEADGLLVNIMLSDSMLNLFKDHNFDSCNICECTSSILGSEIDVYLCNPTSSPSGSNVKASRSSLGGGGSAGSVNAFGTHDLVSGFGFTRDCKCGFSAVMNQKFVVNGNLFYEDEIEVTNLSVRTERDHTRPSYSVAPTYRHNAGWWNSASVQTPLPLLQELFRSVYDEFAVRHLTDYLRRSNLASPFSVLKENMLEYDGKCKASAFFPV</sequence>
<dbReference type="OrthoDB" id="103819at2759"/>
<dbReference type="GO" id="GO:0016592">
    <property type="term" value="C:mediator complex"/>
    <property type="evidence" value="ECO:0007669"/>
    <property type="project" value="TreeGrafter"/>
</dbReference>
<comment type="subcellular location">
    <subcellularLocation>
        <location evidence="1">Nucleus</location>
    </subcellularLocation>
</comment>
<dbReference type="GO" id="GO:0045944">
    <property type="term" value="P:positive regulation of transcription by RNA polymerase II"/>
    <property type="evidence" value="ECO:0007669"/>
    <property type="project" value="TreeGrafter"/>
</dbReference>
<comment type="similarity">
    <text evidence="2">Belongs to the Mediator complex subunit 13 family.</text>
</comment>
<dbReference type="InterPro" id="IPR051139">
    <property type="entry name" value="Mediator_complx_sub13"/>
</dbReference>
<evidence type="ECO:0000256" key="2">
    <source>
        <dbReference type="ARBA" id="ARBA00009354"/>
    </source>
</evidence>
<evidence type="ECO:0000256" key="6">
    <source>
        <dbReference type="ARBA" id="ARBA00023163"/>
    </source>
</evidence>
<dbReference type="GO" id="GO:0003713">
    <property type="term" value="F:transcription coactivator activity"/>
    <property type="evidence" value="ECO:0007669"/>
    <property type="project" value="TreeGrafter"/>
</dbReference>
<dbReference type="PANTHER" id="PTHR48249:SF3">
    <property type="entry name" value="MEDIATOR OF RNA POLYMERASE II TRANSCRIPTION SUBUNIT 13"/>
    <property type="match status" value="1"/>
</dbReference>
<keyword evidence="5" id="KW-0805">Transcription regulation</keyword>
<feature type="compositionally biased region" description="Pro residues" evidence="8">
    <location>
        <begin position="1"/>
        <end position="14"/>
    </location>
</feature>
<evidence type="ECO:0000256" key="7">
    <source>
        <dbReference type="ARBA" id="ARBA00023242"/>
    </source>
</evidence>
<reference evidence="9" key="1">
    <citation type="submission" date="2019-05" db="EMBL/GenBank/DDBJ databases">
        <title>Annotation for the trematode Fasciolopsis buski.</title>
        <authorList>
            <person name="Choi Y.-J."/>
        </authorList>
    </citation>
    <scope>NUCLEOTIDE SEQUENCE</scope>
    <source>
        <strain evidence="9">HT</strain>
        <tissue evidence="9">Whole worm</tissue>
    </source>
</reference>
<keyword evidence="10" id="KW-1185">Reference proteome</keyword>
<comment type="caution">
    <text evidence="9">The sequence shown here is derived from an EMBL/GenBank/DDBJ whole genome shotgun (WGS) entry which is preliminary data.</text>
</comment>
<evidence type="ECO:0000256" key="1">
    <source>
        <dbReference type="ARBA" id="ARBA00004123"/>
    </source>
</evidence>
<evidence type="ECO:0000313" key="10">
    <source>
        <dbReference type="Proteomes" id="UP000728185"/>
    </source>
</evidence>
<keyword evidence="6" id="KW-0804">Transcription</keyword>
<evidence type="ECO:0000313" key="9">
    <source>
        <dbReference type="EMBL" id="KAA0191323.1"/>
    </source>
</evidence>
<evidence type="ECO:0000256" key="3">
    <source>
        <dbReference type="ARBA" id="ARBA00019618"/>
    </source>
</evidence>
<name>A0A8E0RRG5_9TREM</name>
<dbReference type="EMBL" id="LUCM01006407">
    <property type="protein sequence ID" value="KAA0191323.1"/>
    <property type="molecule type" value="Genomic_DNA"/>
</dbReference>
<dbReference type="AlphaFoldDB" id="A0A8E0RRG5"/>
<keyword evidence="7" id="KW-0539">Nucleus</keyword>
<protein>
    <recommendedName>
        <fullName evidence="3">Mediator of RNA polymerase II transcription subunit 13</fullName>
    </recommendedName>
</protein>
<proteinExistence type="inferred from homology"/>
<evidence type="ECO:0000256" key="4">
    <source>
        <dbReference type="ARBA" id="ARBA00022491"/>
    </source>
</evidence>
<feature type="region of interest" description="Disordered" evidence="8">
    <location>
        <begin position="1"/>
        <end position="24"/>
    </location>
</feature>
<evidence type="ECO:0000256" key="8">
    <source>
        <dbReference type="SAM" id="MobiDB-lite"/>
    </source>
</evidence>
<keyword evidence="4" id="KW-0678">Repressor</keyword>
<dbReference type="Proteomes" id="UP000728185">
    <property type="component" value="Unassembled WGS sequence"/>
</dbReference>